<comment type="caution">
    <text evidence="7">The sequence shown here is derived from an EMBL/GenBank/DDBJ whole genome shotgun (WGS) entry which is preliminary data.</text>
</comment>
<dbReference type="PANTHER" id="PTHR36985:SF1">
    <property type="entry name" value="TRANSLOCATION AND ASSEMBLY MODULE SUBUNIT TAMB"/>
    <property type="match status" value="1"/>
</dbReference>
<dbReference type="Proteomes" id="UP000320225">
    <property type="component" value="Unassembled WGS sequence"/>
</dbReference>
<evidence type="ECO:0000256" key="5">
    <source>
        <dbReference type="SAM" id="Phobius"/>
    </source>
</evidence>
<proteinExistence type="predicted"/>
<comment type="subcellular location">
    <subcellularLocation>
        <location evidence="1">Membrane</location>
        <topology evidence="1">Single-pass membrane protein</topology>
    </subcellularLocation>
</comment>
<reference evidence="7 8" key="1">
    <citation type="submission" date="2019-07" db="EMBL/GenBank/DDBJ databases">
        <title>Tepidimonas sediminis YIM 72259 draft genome.</title>
        <authorList>
            <person name="Da Costa M.S."/>
            <person name="Froufe H.J.C."/>
            <person name="Egas C."/>
            <person name="Albuquerque L."/>
        </authorList>
    </citation>
    <scope>NUCLEOTIDE SEQUENCE [LARGE SCALE GENOMIC DNA]</scope>
    <source>
        <strain evidence="7 8">YIM 72259</strain>
    </source>
</reference>
<protein>
    <submittedName>
        <fullName evidence="7">Translocation and assembly module TamB</fullName>
    </submittedName>
</protein>
<evidence type="ECO:0000259" key="6">
    <source>
        <dbReference type="Pfam" id="PF04357"/>
    </source>
</evidence>
<keyword evidence="8" id="KW-1185">Reference proteome</keyword>
<dbReference type="Pfam" id="PF04357">
    <property type="entry name" value="TamB"/>
    <property type="match status" value="1"/>
</dbReference>
<evidence type="ECO:0000313" key="7">
    <source>
        <dbReference type="EMBL" id="TSE23953.1"/>
    </source>
</evidence>
<dbReference type="PANTHER" id="PTHR36985">
    <property type="entry name" value="TRANSLOCATION AND ASSEMBLY MODULE SUBUNIT TAMB"/>
    <property type="match status" value="1"/>
</dbReference>
<dbReference type="AlphaFoldDB" id="A0A554WK50"/>
<evidence type="ECO:0000256" key="4">
    <source>
        <dbReference type="ARBA" id="ARBA00023136"/>
    </source>
</evidence>
<keyword evidence="2 5" id="KW-0812">Transmembrane</keyword>
<keyword evidence="3 5" id="KW-1133">Transmembrane helix</keyword>
<dbReference type="RefSeq" id="WP_143896297.1">
    <property type="nucleotide sequence ID" value="NZ_VJND01000014.1"/>
</dbReference>
<dbReference type="EMBL" id="VJND01000014">
    <property type="protein sequence ID" value="TSE23953.1"/>
    <property type="molecule type" value="Genomic_DNA"/>
</dbReference>
<evidence type="ECO:0000256" key="1">
    <source>
        <dbReference type="ARBA" id="ARBA00004167"/>
    </source>
</evidence>
<keyword evidence="4 5" id="KW-0472">Membrane</keyword>
<sequence>METAGDVHGTRTAVPASHRRRALRGRVLPLLALLPGLLAAALLALLLWGLREGSLAQVLRWGQPWLNRTADVQWHGVRGALLRDGRIERLQWQQDGLTVTLEGLSWRWADDLWARLWRQRRLALAELRAERVTVDDRRPPAPRTPPPADLRLPWLHALETPLHAGEVHIAPGWWLGDVAADFRYGPTADENPSAPPAHRLILHAATLRAVGPQGHLTAHLQGTLALQAAGAQTLELRAEAHAEVTPRDAPRQRWTLQARLDGPLAGQTATLQLHGEVQQADRGPGHATVHASLRPWAPQPVRAATAQVRTLDLALLWPHAPRTRLHGELRWTPEGEDGWTVSAQLRNDRPAAWDRGGLPLTTLRAQARLQGQRLEVEELSAGIGPGRLQARGALQLAPQPSPWGRLPVQPLTLVLTVRDLAPRQLWSTAPATPVQADLTLAAGAVAAQRTVTLRVDDGVMRLQAAAHWAGAQLSVTALRLLGDGLQAELDGELPLGAGQANRSAGGTLRLELEDVARAQASARRWLALWPQADAGGSGTAALRIAEGWRGRASLRLQWGPRLPGRDPQASPWQLHLALASLRPPAGPDPGWAVHDAWLTLTGEARRAHAEVDAIVEFGGRRARLTLEPTPLAWSAEALQVAPSALRLQPVHPAAPPPARLAWHALQRHGDGRWLAEGEAALAALPAWLAWWGRPVPADAPLQPSAELALRLAWRLDVDERAPLAPHALRAGLRRTAGDVLLQPDGPQGPRLAAGLRAADLSLDWDGRRWQAQLAWDSERAGRFDGALQVQPPQAWPLPPTTPLLGHWALHAPPLSLFGPWLPPGWRVEGRLQGRGRLHGTWAQPAVDGELEGDGLRLASLADGIDWRDGTLHARFDGTALELLALRLPNTGGPPDGGLEIRGRIGWQDGVGRARADLTLQARRWVALARADRQLQLSGQLGVQAAERRLALSGRLVADRARLRLPPADAPRLDDDVVVRGQPAPKEAVRSPWPAGWDGRADIALDLGEDTRLEGRGLDAGLRGTLQWRQEGRQPARLDGEVQTVRGRYQAWGQTLEIEHGRLRFGGALDDPALDVRAVRRFSGQTVGVQVDGSAQAPRVRLVAEPALPDTDILAWLVLGRPLAGAGAEAAILQRAALALLEQSRGGRPALPATLGLDELGVDAGGTQPDGSVRAASISLGKRLSNRLYLGYERSLSGLVGTVSVLYDVSRFLTLRGRAGDDRALELLYRRRYD</sequence>
<evidence type="ECO:0000313" key="8">
    <source>
        <dbReference type="Proteomes" id="UP000320225"/>
    </source>
</evidence>
<dbReference type="OrthoDB" id="5288149at2"/>
<evidence type="ECO:0000256" key="3">
    <source>
        <dbReference type="ARBA" id="ARBA00022989"/>
    </source>
</evidence>
<dbReference type="GO" id="GO:0097347">
    <property type="term" value="C:TAM protein secretion complex"/>
    <property type="evidence" value="ECO:0007669"/>
    <property type="project" value="TreeGrafter"/>
</dbReference>
<evidence type="ECO:0000256" key="2">
    <source>
        <dbReference type="ARBA" id="ARBA00022692"/>
    </source>
</evidence>
<accession>A0A554WK50</accession>
<feature type="transmembrane region" description="Helical" evidence="5">
    <location>
        <begin position="27"/>
        <end position="50"/>
    </location>
</feature>
<gene>
    <name evidence="7" type="primary">tamB</name>
    <name evidence="7" type="ORF">Tsedi_02042</name>
</gene>
<name>A0A554WK50_9BURK</name>
<organism evidence="7 8">
    <name type="scientific">Tepidimonas sediminis</name>
    <dbReference type="NCBI Taxonomy" id="2588941"/>
    <lineage>
        <taxon>Bacteria</taxon>
        <taxon>Pseudomonadati</taxon>
        <taxon>Pseudomonadota</taxon>
        <taxon>Betaproteobacteria</taxon>
        <taxon>Burkholderiales</taxon>
        <taxon>Tepidimonas</taxon>
    </lineage>
</organism>
<feature type="domain" description="Translocation and assembly module TamB C-terminal" evidence="6">
    <location>
        <begin position="896"/>
        <end position="1232"/>
    </location>
</feature>
<dbReference type="GO" id="GO:0009306">
    <property type="term" value="P:protein secretion"/>
    <property type="evidence" value="ECO:0007669"/>
    <property type="project" value="InterPro"/>
</dbReference>
<dbReference type="GO" id="GO:0005886">
    <property type="term" value="C:plasma membrane"/>
    <property type="evidence" value="ECO:0007669"/>
    <property type="project" value="InterPro"/>
</dbReference>
<dbReference type="InterPro" id="IPR007452">
    <property type="entry name" value="TamB_C"/>
</dbReference>